<dbReference type="Gene3D" id="2.40.10.220">
    <property type="entry name" value="predicted glycosyltransferase like domains"/>
    <property type="match status" value="1"/>
</dbReference>
<accession>A0ABV6ERS3</accession>
<feature type="domain" description="PilZ" evidence="1">
    <location>
        <begin position="20"/>
        <end position="92"/>
    </location>
</feature>
<reference evidence="2 3" key="1">
    <citation type="submission" date="2024-09" db="EMBL/GenBank/DDBJ databases">
        <authorList>
            <person name="Sun Q."/>
            <person name="Mori K."/>
        </authorList>
    </citation>
    <scope>NUCLEOTIDE SEQUENCE [LARGE SCALE GENOMIC DNA]</scope>
    <source>
        <strain evidence="2 3">KCTC 23279</strain>
    </source>
</reference>
<comment type="caution">
    <text evidence="2">The sequence shown here is derived from an EMBL/GenBank/DDBJ whole genome shotgun (WGS) entry which is preliminary data.</text>
</comment>
<dbReference type="RefSeq" id="WP_378387345.1">
    <property type="nucleotide sequence ID" value="NZ_JBHLWM010000004.1"/>
</dbReference>
<dbReference type="Proteomes" id="UP001589775">
    <property type="component" value="Unassembled WGS sequence"/>
</dbReference>
<organism evidence="2 3">
    <name type="scientific">Rhodopseudomonas telluris</name>
    <dbReference type="NCBI Taxonomy" id="644215"/>
    <lineage>
        <taxon>Bacteria</taxon>
        <taxon>Pseudomonadati</taxon>
        <taxon>Pseudomonadota</taxon>
        <taxon>Alphaproteobacteria</taxon>
        <taxon>Hyphomicrobiales</taxon>
        <taxon>Nitrobacteraceae</taxon>
        <taxon>Rhodopseudomonas</taxon>
    </lineage>
</organism>
<protein>
    <submittedName>
        <fullName evidence="2">PilZ domain-containing protein</fullName>
    </submittedName>
</protein>
<evidence type="ECO:0000313" key="3">
    <source>
        <dbReference type="Proteomes" id="UP001589775"/>
    </source>
</evidence>
<dbReference type="Pfam" id="PF07238">
    <property type="entry name" value="PilZ"/>
    <property type="match status" value="1"/>
</dbReference>
<keyword evidence="3" id="KW-1185">Reference proteome</keyword>
<sequence>MASAVAGKDWKKTDLRVDDNRRFPRRDVGEPAHVSFNGVSLGCVLLNISEEGAAIEVENTAYVPERFRLVTSGGVRSCRLVWIKQNRIGVAFGD</sequence>
<dbReference type="EMBL" id="JBHLWM010000004">
    <property type="protein sequence ID" value="MFC0240926.1"/>
    <property type="molecule type" value="Genomic_DNA"/>
</dbReference>
<gene>
    <name evidence="2" type="ORF">ACFFJ6_10635</name>
</gene>
<dbReference type="InterPro" id="IPR009875">
    <property type="entry name" value="PilZ_domain"/>
</dbReference>
<evidence type="ECO:0000313" key="2">
    <source>
        <dbReference type="EMBL" id="MFC0240926.1"/>
    </source>
</evidence>
<dbReference type="SUPFAM" id="SSF141371">
    <property type="entry name" value="PilZ domain-like"/>
    <property type="match status" value="1"/>
</dbReference>
<proteinExistence type="predicted"/>
<name>A0ABV6ERS3_9BRAD</name>
<evidence type="ECO:0000259" key="1">
    <source>
        <dbReference type="Pfam" id="PF07238"/>
    </source>
</evidence>